<dbReference type="SUPFAM" id="SSF52540">
    <property type="entry name" value="P-loop containing nucleoside triphosphate hydrolases"/>
    <property type="match status" value="1"/>
</dbReference>
<keyword evidence="3" id="KW-1185">Reference proteome</keyword>
<reference evidence="2 3" key="1">
    <citation type="submission" date="2017-04" db="EMBL/GenBank/DDBJ databases">
        <authorList>
            <person name="Afonso C.L."/>
            <person name="Miller P.J."/>
            <person name="Scott M.A."/>
            <person name="Spackman E."/>
            <person name="Goraichik I."/>
            <person name="Dimitrov K.M."/>
            <person name="Suarez D.L."/>
            <person name="Swayne D.E."/>
        </authorList>
    </citation>
    <scope>NUCLEOTIDE SEQUENCE [LARGE SCALE GENOMIC DNA]</scope>
    <source>
        <strain evidence="2 3">11</strain>
    </source>
</reference>
<dbReference type="Pfam" id="PF13521">
    <property type="entry name" value="AAA_28"/>
    <property type="match status" value="1"/>
</dbReference>
<dbReference type="InterPro" id="IPR038727">
    <property type="entry name" value="NadR/Ttd14_AAA_dom"/>
</dbReference>
<dbReference type="InterPro" id="IPR027417">
    <property type="entry name" value="P-loop_NTPase"/>
</dbReference>
<organism evidence="2 3">
    <name type="scientific">Paenibacillus aquistagni</name>
    <dbReference type="NCBI Taxonomy" id="1852522"/>
    <lineage>
        <taxon>Bacteria</taxon>
        <taxon>Bacillati</taxon>
        <taxon>Bacillota</taxon>
        <taxon>Bacilli</taxon>
        <taxon>Bacillales</taxon>
        <taxon>Paenibacillaceae</taxon>
        <taxon>Paenibacillus</taxon>
    </lineage>
</organism>
<protein>
    <submittedName>
        <fullName evidence="2">Predicted ATPase</fullName>
    </submittedName>
</protein>
<gene>
    <name evidence="2" type="ORF">SAMN06295960_4526</name>
</gene>
<dbReference type="Proteomes" id="UP000193834">
    <property type="component" value="Unassembled WGS sequence"/>
</dbReference>
<evidence type="ECO:0000259" key="1">
    <source>
        <dbReference type="Pfam" id="PF13521"/>
    </source>
</evidence>
<name>A0A1X7LXA3_9BACL</name>
<feature type="domain" description="NadR/Ttd14 AAA" evidence="1">
    <location>
        <begin position="9"/>
        <end position="177"/>
    </location>
</feature>
<evidence type="ECO:0000313" key="2">
    <source>
        <dbReference type="EMBL" id="SMG57749.1"/>
    </source>
</evidence>
<accession>A0A1X7LXA3</accession>
<sequence length="186" mass="21285">MPFDGNHFYVITGGPGSGKSTLIDYLEQQGFMRSVEAGRSIIQEQTMIGGAALPWKDSMLFAELMLSWDMRSYQHELQKLKQGINAPVLFDRGVPDVMGYLRLEGVEVPDHILRAGELFRYNKRVFIAPPWPDIYRQDAERKQDLKTACRTFDTMAAVYTELGYELVELPRCSIEERAAFIRSSLR</sequence>
<proteinExistence type="predicted"/>
<dbReference type="AlphaFoldDB" id="A0A1X7LXA3"/>
<evidence type="ECO:0000313" key="3">
    <source>
        <dbReference type="Proteomes" id="UP000193834"/>
    </source>
</evidence>
<dbReference type="Gene3D" id="3.40.50.300">
    <property type="entry name" value="P-loop containing nucleotide triphosphate hydrolases"/>
    <property type="match status" value="1"/>
</dbReference>
<dbReference type="OrthoDB" id="9757917at2"/>
<dbReference type="EMBL" id="FXAZ01000008">
    <property type="protein sequence ID" value="SMG57749.1"/>
    <property type="molecule type" value="Genomic_DNA"/>
</dbReference>
<dbReference type="RefSeq" id="WP_085498311.1">
    <property type="nucleotide sequence ID" value="NZ_FXAZ01000008.1"/>
</dbReference>